<dbReference type="Proteomes" id="UP001054945">
    <property type="component" value="Unassembled WGS sequence"/>
</dbReference>
<keyword evidence="2" id="KW-1185">Reference proteome</keyword>
<comment type="caution">
    <text evidence="1">The sequence shown here is derived from an EMBL/GenBank/DDBJ whole genome shotgun (WGS) entry which is preliminary data.</text>
</comment>
<accession>A0AAV4QSN1</accession>
<organism evidence="1 2">
    <name type="scientific">Caerostris extrusa</name>
    <name type="common">Bark spider</name>
    <name type="synonym">Caerostris bankana</name>
    <dbReference type="NCBI Taxonomy" id="172846"/>
    <lineage>
        <taxon>Eukaryota</taxon>
        <taxon>Metazoa</taxon>
        <taxon>Ecdysozoa</taxon>
        <taxon>Arthropoda</taxon>
        <taxon>Chelicerata</taxon>
        <taxon>Arachnida</taxon>
        <taxon>Araneae</taxon>
        <taxon>Araneomorphae</taxon>
        <taxon>Entelegynae</taxon>
        <taxon>Araneoidea</taxon>
        <taxon>Araneidae</taxon>
        <taxon>Caerostris</taxon>
    </lineage>
</organism>
<dbReference type="EMBL" id="BPLR01006723">
    <property type="protein sequence ID" value="GIY11911.1"/>
    <property type="molecule type" value="Genomic_DNA"/>
</dbReference>
<evidence type="ECO:0000313" key="1">
    <source>
        <dbReference type="EMBL" id="GIY11911.1"/>
    </source>
</evidence>
<evidence type="ECO:0000313" key="2">
    <source>
        <dbReference type="Proteomes" id="UP001054945"/>
    </source>
</evidence>
<dbReference type="AlphaFoldDB" id="A0AAV4QSN1"/>
<sequence length="78" mass="8580">MAYFSKSFGQARRFPFEEDVSRLKCRLSAAPAHKDPSCQKNPCPLNGIGSSSAPLILFRFAVCRGTKRFEGISQALGQ</sequence>
<protein>
    <submittedName>
        <fullName evidence="1">Uncharacterized protein</fullName>
    </submittedName>
</protein>
<gene>
    <name evidence="1" type="ORF">CEXT_341721</name>
</gene>
<reference evidence="1 2" key="1">
    <citation type="submission" date="2021-06" db="EMBL/GenBank/DDBJ databases">
        <title>Caerostris extrusa draft genome.</title>
        <authorList>
            <person name="Kono N."/>
            <person name="Arakawa K."/>
        </authorList>
    </citation>
    <scope>NUCLEOTIDE SEQUENCE [LARGE SCALE GENOMIC DNA]</scope>
</reference>
<name>A0AAV4QSN1_CAEEX</name>
<proteinExistence type="predicted"/>